<evidence type="ECO:0000313" key="2">
    <source>
        <dbReference type="Proteomes" id="UP000799428"/>
    </source>
</evidence>
<gene>
    <name evidence="1" type="ORF">K504DRAFT_509683</name>
</gene>
<dbReference type="EMBL" id="MU005764">
    <property type="protein sequence ID" value="KAF2714707.1"/>
    <property type="molecule type" value="Genomic_DNA"/>
</dbReference>
<name>A0A6G1KQV3_9PLEO</name>
<reference evidence="1" key="1">
    <citation type="journal article" date="2020" name="Stud. Mycol.">
        <title>101 Dothideomycetes genomes: a test case for predicting lifestyles and emergence of pathogens.</title>
        <authorList>
            <person name="Haridas S."/>
            <person name="Albert R."/>
            <person name="Binder M."/>
            <person name="Bloem J."/>
            <person name="Labutti K."/>
            <person name="Salamov A."/>
            <person name="Andreopoulos B."/>
            <person name="Baker S."/>
            <person name="Barry K."/>
            <person name="Bills G."/>
            <person name="Bluhm B."/>
            <person name="Cannon C."/>
            <person name="Castanera R."/>
            <person name="Culley D."/>
            <person name="Daum C."/>
            <person name="Ezra D."/>
            <person name="Gonzalez J."/>
            <person name="Henrissat B."/>
            <person name="Kuo A."/>
            <person name="Liang C."/>
            <person name="Lipzen A."/>
            <person name="Lutzoni F."/>
            <person name="Magnuson J."/>
            <person name="Mondo S."/>
            <person name="Nolan M."/>
            <person name="Ohm R."/>
            <person name="Pangilinan J."/>
            <person name="Park H.-J."/>
            <person name="Ramirez L."/>
            <person name="Alfaro M."/>
            <person name="Sun H."/>
            <person name="Tritt A."/>
            <person name="Yoshinaga Y."/>
            <person name="Zwiers L.-H."/>
            <person name="Turgeon B."/>
            <person name="Goodwin S."/>
            <person name="Spatafora J."/>
            <person name="Crous P."/>
            <person name="Grigoriev I."/>
        </authorList>
    </citation>
    <scope>NUCLEOTIDE SEQUENCE</scope>
    <source>
        <strain evidence="1">CBS 279.74</strain>
    </source>
</reference>
<dbReference type="Proteomes" id="UP000799428">
    <property type="component" value="Unassembled WGS sequence"/>
</dbReference>
<evidence type="ECO:0000313" key="1">
    <source>
        <dbReference type="EMBL" id="KAF2714707.1"/>
    </source>
</evidence>
<proteinExistence type="predicted"/>
<organism evidence="1 2">
    <name type="scientific">Pleomassaria siparia CBS 279.74</name>
    <dbReference type="NCBI Taxonomy" id="1314801"/>
    <lineage>
        <taxon>Eukaryota</taxon>
        <taxon>Fungi</taxon>
        <taxon>Dikarya</taxon>
        <taxon>Ascomycota</taxon>
        <taxon>Pezizomycotina</taxon>
        <taxon>Dothideomycetes</taxon>
        <taxon>Pleosporomycetidae</taxon>
        <taxon>Pleosporales</taxon>
        <taxon>Pleomassariaceae</taxon>
        <taxon>Pleomassaria</taxon>
    </lineage>
</organism>
<sequence>MFRDPHHRQTVFAMYPLMNYDMPPVLSEDSNAPARHEEVICNGGLVGQPNMHDKSFAIQTPQDPRSPPIDQWFSWRFCGGGGGTGGDTPTGTRNMTGTPTEITGSKSIASDGGDTQAAITAQVQTGTGIAPSISGYASSDTGVVFLNALAGYWSKGEGYDRTEVINADQDTLVTTVASTCNTLFWSSILSDPT</sequence>
<dbReference type="AlphaFoldDB" id="A0A6G1KQV3"/>
<protein>
    <submittedName>
        <fullName evidence="1">Uncharacterized protein</fullName>
    </submittedName>
</protein>
<keyword evidence="2" id="KW-1185">Reference proteome</keyword>
<accession>A0A6G1KQV3</accession>